<keyword evidence="3" id="KW-1185">Reference proteome</keyword>
<dbReference type="AlphaFoldDB" id="A0A0S1AXK5"/>
<feature type="chain" id="PRO_5006588526" description="SGNH/GDSL hydrolase family protein" evidence="1">
    <location>
        <begin position="22"/>
        <end position="266"/>
    </location>
</feature>
<evidence type="ECO:0008006" key="4">
    <source>
        <dbReference type="Google" id="ProtNLM"/>
    </source>
</evidence>
<sequence precursor="true">MRRWMLLLSLLVAGMQVPAGATQPAAPQRVLFVGNSLTYVGNLPATFAALANANDQRVHSAMIVQGGATLEQRVADGSVRQALASYRPAVLVLQERGGELLCGAGEAACQASRQAVQALAATGRQSGARVLLLGSYQAHPRASAAIVEAERAAALQAGIGYVEISESLRRLSTEAGTLAWYHADGMHPGPALTLLDAMQLYRALFGVPPARGFEVAAPVYAVRSGLHAELRDADAPAPLPAATAQGTRYTDALVMQLNALLDGERR</sequence>
<evidence type="ECO:0000313" key="3">
    <source>
        <dbReference type="Proteomes" id="UP000061010"/>
    </source>
</evidence>
<feature type="signal peptide" evidence="1">
    <location>
        <begin position="1"/>
        <end position="21"/>
    </location>
</feature>
<protein>
    <recommendedName>
        <fullName evidence="4">SGNH/GDSL hydrolase family protein</fullName>
    </recommendedName>
</protein>
<dbReference type="GO" id="GO:0016788">
    <property type="term" value="F:hydrolase activity, acting on ester bonds"/>
    <property type="evidence" value="ECO:0007669"/>
    <property type="project" value="UniProtKB-ARBA"/>
</dbReference>
<name>A0A0S1AXK5_9GAMM</name>
<evidence type="ECO:0000256" key="1">
    <source>
        <dbReference type="SAM" id="SignalP"/>
    </source>
</evidence>
<organism evidence="2 3">
    <name type="scientific">Stenotrophomonas acidaminiphila</name>
    <dbReference type="NCBI Taxonomy" id="128780"/>
    <lineage>
        <taxon>Bacteria</taxon>
        <taxon>Pseudomonadati</taxon>
        <taxon>Pseudomonadota</taxon>
        <taxon>Gammaproteobacteria</taxon>
        <taxon>Lysobacterales</taxon>
        <taxon>Lysobacteraceae</taxon>
        <taxon>Stenotrophomonas</taxon>
    </lineage>
</organism>
<evidence type="ECO:0000313" key="2">
    <source>
        <dbReference type="EMBL" id="ALJ27552.1"/>
    </source>
</evidence>
<dbReference type="Gene3D" id="3.40.50.1110">
    <property type="entry name" value="SGNH hydrolase"/>
    <property type="match status" value="1"/>
</dbReference>
<dbReference type="SUPFAM" id="SSF52266">
    <property type="entry name" value="SGNH hydrolase"/>
    <property type="match status" value="1"/>
</dbReference>
<dbReference type="EMBL" id="CP012900">
    <property type="protein sequence ID" value="ALJ27552.1"/>
    <property type="molecule type" value="Genomic_DNA"/>
</dbReference>
<keyword evidence="1" id="KW-0732">Signal</keyword>
<gene>
    <name evidence="2" type="ORF">AOT14_11410</name>
</gene>
<accession>A0A0S1AXK5</accession>
<dbReference type="InterPro" id="IPR036514">
    <property type="entry name" value="SGNH_hydro_sf"/>
</dbReference>
<dbReference type="KEGG" id="sacz:AOT14_11410"/>
<dbReference type="PATRIC" id="fig|128780.6.peg.1139"/>
<proteinExistence type="predicted"/>
<reference evidence="2 3" key="1">
    <citation type="journal article" date="2015" name="Genome Announc.">
        <title>Complete Genome Sequencing of Stenotrophomonas acidaminiphila ZAC14D2_NAIMI4_2, a Multidrug-Resistant Strain Isolated from Sediments of a Polluted River in Mexico, Uncovers New Antibiotic Resistance Genes and a Novel Class-II Lasso Peptide Biosynthesis Gene Cluster.</title>
        <authorList>
            <person name="Vinuesa P."/>
            <person name="Ochoa-Sanchez L.E."/>
        </authorList>
    </citation>
    <scope>NUCLEOTIDE SEQUENCE [LARGE SCALE GENOMIC DNA]</scope>
    <source>
        <strain evidence="2 3">ZAC14D2_NAIMI4_2</strain>
    </source>
</reference>
<dbReference type="Proteomes" id="UP000061010">
    <property type="component" value="Chromosome"/>
</dbReference>